<evidence type="ECO:0000256" key="3">
    <source>
        <dbReference type="ARBA" id="ARBA00022473"/>
    </source>
</evidence>
<keyword evidence="6 7" id="KW-0539">Nucleus</keyword>
<evidence type="ECO:0000256" key="6">
    <source>
        <dbReference type="ARBA" id="ARBA00023242"/>
    </source>
</evidence>
<dbReference type="EMBL" id="AB426598">
    <property type="protein sequence ID" value="BAH23876.2"/>
    <property type="molecule type" value="mRNA"/>
</dbReference>
<dbReference type="InterPro" id="IPR001356">
    <property type="entry name" value="HD"/>
</dbReference>
<organism evidence="11">
    <name type="scientific">Balanoglossus misakiensis</name>
    <dbReference type="NCBI Taxonomy" id="509136"/>
    <lineage>
        <taxon>Eukaryota</taxon>
        <taxon>Metazoa</taxon>
        <taxon>Hemichordata</taxon>
        <taxon>Enteropneusta</taxon>
        <taxon>Ptychoderidae</taxon>
        <taxon>Balanoglossus</taxon>
    </lineage>
</organism>
<evidence type="ECO:0000256" key="2">
    <source>
        <dbReference type="ARBA" id="ARBA00009107"/>
    </source>
</evidence>
<dbReference type="GO" id="GO:0000981">
    <property type="term" value="F:DNA-binding transcription factor activity, RNA polymerase II-specific"/>
    <property type="evidence" value="ECO:0007669"/>
    <property type="project" value="InterPro"/>
</dbReference>
<proteinExistence type="evidence at transcript level"/>
<keyword evidence="4 7" id="KW-0238">DNA-binding</keyword>
<feature type="domain" description="Homeobox" evidence="10">
    <location>
        <begin position="146"/>
        <end position="206"/>
    </location>
</feature>
<dbReference type="GO" id="GO:0000978">
    <property type="term" value="F:RNA polymerase II cis-regulatory region sequence-specific DNA binding"/>
    <property type="evidence" value="ECO:0007669"/>
    <property type="project" value="TreeGrafter"/>
</dbReference>
<dbReference type="AlphaFoldDB" id="B9WZE4"/>
<dbReference type="PANTHER" id="PTHR45659">
    <property type="entry name" value="HOMEOBOX PROTEIN HOX"/>
    <property type="match status" value="1"/>
</dbReference>
<keyword evidence="3" id="KW-0217">Developmental protein</keyword>
<evidence type="ECO:0000256" key="9">
    <source>
        <dbReference type="SAM" id="MobiDB-lite"/>
    </source>
</evidence>
<evidence type="ECO:0000256" key="1">
    <source>
        <dbReference type="ARBA" id="ARBA00004123"/>
    </source>
</evidence>
<sequence length="246" mass="27631">MSSYFVNSLFAKYQPGESLYPSGFELPSCAFSSNAKRPVTRNGYPTSAYPPSSSSQQGYCGSVGNSAGYDAVSAAGVVNYGALGQNPTASWDTRLQGYSTAWSSHTADFDGLKDHCNPLASPDSVAQVQNPTTLYPWVNAAGMPEVPKKRCRQTYTRYQTLELEKEFHYNRYLTRRRRIELSHLLGLTERQIKIWFQNRRMKYKKESKKDDSETGSDTQSRDTVTNDITQTDKTVEDLKVKTPVQD</sequence>
<dbReference type="PANTHER" id="PTHR45659:SF4">
    <property type="entry name" value="HOMEOBOX PROTEIN ABDOMINAL-A"/>
    <property type="match status" value="1"/>
</dbReference>
<feature type="DNA-binding region" description="Homeobox" evidence="7">
    <location>
        <begin position="148"/>
        <end position="207"/>
    </location>
</feature>
<evidence type="ECO:0000256" key="7">
    <source>
        <dbReference type="PROSITE-ProRule" id="PRU00108"/>
    </source>
</evidence>
<evidence type="ECO:0000313" key="11">
    <source>
        <dbReference type="EMBL" id="BAH23876.2"/>
    </source>
</evidence>
<dbReference type="CDD" id="cd00086">
    <property type="entry name" value="homeodomain"/>
    <property type="match status" value="1"/>
</dbReference>
<dbReference type="InterPro" id="IPR000047">
    <property type="entry name" value="HTH_motif"/>
</dbReference>
<evidence type="ECO:0000256" key="8">
    <source>
        <dbReference type="RuleBase" id="RU000682"/>
    </source>
</evidence>
<dbReference type="InterPro" id="IPR009057">
    <property type="entry name" value="Homeodomain-like_sf"/>
</dbReference>
<dbReference type="GO" id="GO:0009952">
    <property type="term" value="P:anterior/posterior pattern specification"/>
    <property type="evidence" value="ECO:0007669"/>
    <property type="project" value="TreeGrafter"/>
</dbReference>
<comment type="subcellular location">
    <subcellularLocation>
        <location evidence="1 7 8">Nucleus</location>
    </subcellularLocation>
</comment>
<feature type="compositionally biased region" description="Polar residues" evidence="9">
    <location>
        <begin position="215"/>
        <end position="232"/>
    </location>
</feature>
<dbReference type="InterPro" id="IPR020479">
    <property type="entry name" value="HD_metazoa"/>
</dbReference>
<protein>
    <submittedName>
        <fullName evidence="11">Transcription factor Hox7</fullName>
    </submittedName>
</protein>
<dbReference type="SMART" id="SM00389">
    <property type="entry name" value="HOX"/>
    <property type="match status" value="1"/>
</dbReference>
<dbReference type="PRINTS" id="PR00024">
    <property type="entry name" value="HOMEOBOX"/>
</dbReference>
<dbReference type="PROSITE" id="PS50071">
    <property type="entry name" value="HOMEOBOX_2"/>
    <property type="match status" value="1"/>
</dbReference>
<gene>
    <name evidence="11" type="primary">BmHox7</name>
</gene>
<dbReference type="FunFam" id="1.10.10.60:FF:000193">
    <property type="entry name" value="Ultrabithorax, isoform C"/>
    <property type="match status" value="1"/>
</dbReference>
<dbReference type="GO" id="GO:0005634">
    <property type="term" value="C:nucleus"/>
    <property type="evidence" value="ECO:0007669"/>
    <property type="project" value="UniProtKB-SubCell"/>
</dbReference>
<comment type="similarity">
    <text evidence="2">Belongs to the Antp homeobox family.</text>
</comment>
<dbReference type="Pfam" id="PF00046">
    <property type="entry name" value="Homeodomain"/>
    <property type="match status" value="1"/>
</dbReference>
<evidence type="ECO:0000259" key="10">
    <source>
        <dbReference type="PROSITE" id="PS50071"/>
    </source>
</evidence>
<dbReference type="InterPro" id="IPR017970">
    <property type="entry name" value="Homeobox_CS"/>
</dbReference>
<dbReference type="Gene3D" id="1.10.10.60">
    <property type="entry name" value="Homeodomain-like"/>
    <property type="match status" value="1"/>
</dbReference>
<dbReference type="PROSITE" id="PS00027">
    <property type="entry name" value="HOMEOBOX_1"/>
    <property type="match status" value="1"/>
</dbReference>
<dbReference type="InterPro" id="IPR050296">
    <property type="entry name" value="Antp_homeobox"/>
</dbReference>
<dbReference type="SUPFAM" id="SSF46689">
    <property type="entry name" value="Homeodomain-like"/>
    <property type="match status" value="1"/>
</dbReference>
<feature type="region of interest" description="Disordered" evidence="9">
    <location>
        <begin position="203"/>
        <end position="246"/>
    </location>
</feature>
<evidence type="ECO:0000256" key="5">
    <source>
        <dbReference type="ARBA" id="ARBA00023155"/>
    </source>
</evidence>
<keyword evidence="5 7" id="KW-0371">Homeobox</keyword>
<reference evidence="11" key="1">
    <citation type="journal article" date="2009" name="Dev. Genes Evol.">
        <title>The Hox8 of the hemichordate Balanoglossus misakiensis.</title>
        <authorList>
            <person name="Urata M."/>
            <person name="Tsuchimoto J."/>
            <person name="Yasui K."/>
            <person name="Yamaguchi M."/>
        </authorList>
    </citation>
    <scope>NUCLEOTIDE SEQUENCE</scope>
</reference>
<name>B9WZE4_9BILA</name>
<accession>B9WZE4</accession>
<evidence type="ECO:0000256" key="4">
    <source>
        <dbReference type="ARBA" id="ARBA00023125"/>
    </source>
</evidence>
<dbReference type="PRINTS" id="PR00031">
    <property type="entry name" value="HTHREPRESSR"/>
</dbReference>